<dbReference type="Proteomes" id="UP000192257">
    <property type="component" value="Unassembled WGS sequence"/>
</dbReference>
<comment type="similarity">
    <text evidence="2">Belongs to the CWC22 family.</text>
</comment>
<dbReference type="GO" id="GO:0003723">
    <property type="term" value="F:RNA binding"/>
    <property type="evidence" value="ECO:0007669"/>
    <property type="project" value="InterPro"/>
</dbReference>
<feature type="compositionally biased region" description="Low complexity" evidence="6">
    <location>
        <begin position="165"/>
        <end position="178"/>
    </location>
</feature>
<dbReference type="InterPro" id="IPR016024">
    <property type="entry name" value="ARM-type_fold"/>
</dbReference>
<evidence type="ECO:0000256" key="3">
    <source>
        <dbReference type="ARBA" id="ARBA00022664"/>
    </source>
</evidence>
<dbReference type="SMART" id="SM00543">
    <property type="entry name" value="MIF4G"/>
    <property type="match status" value="1"/>
</dbReference>
<feature type="compositionally biased region" description="Low complexity" evidence="6">
    <location>
        <begin position="581"/>
        <end position="590"/>
    </location>
</feature>
<dbReference type="GO" id="GO:0071013">
    <property type="term" value="C:catalytic step 2 spliceosome"/>
    <property type="evidence" value="ECO:0007669"/>
    <property type="project" value="TreeGrafter"/>
</dbReference>
<evidence type="ECO:0000256" key="1">
    <source>
        <dbReference type="ARBA" id="ARBA00004123"/>
    </source>
</evidence>
<dbReference type="EMBL" id="NBCO01000006">
    <property type="protein sequence ID" value="ORC91330.1"/>
    <property type="molecule type" value="Genomic_DNA"/>
</dbReference>
<dbReference type="InterPro" id="IPR003890">
    <property type="entry name" value="MIF4G-like_typ-3"/>
</dbReference>
<comment type="subcellular location">
    <subcellularLocation>
        <location evidence="1">Nucleus</location>
    </subcellularLocation>
</comment>
<dbReference type="RefSeq" id="XP_028885396.1">
    <property type="nucleotide sequence ID" value="XM_029023372.1"/>
</dbReference>
<feature type="compositionally biased region" description="Acidic residues" evidence="6">
    <location>
        <begin position="327"/>
        <end position="337"/>
    </location>
</feature>
<proteinExistence type="inferred from homology"/>
<feature type="region of interest" description="Disordered" evidence="6">
    <location>
        <begin position="324"/>
        <end position="367"/>
    </location>
</feature>
<dbReference type="AlphaFoldDB" id="A0A1X0P4F9"/>
<evidence type="ECO:0000256" key="5">
    <source>
        <dbReference type="ARBA" id="ARBA00023242"/>
    </source>
</evidence>
<dbReference type="SUPFAM" id="SSF48371">
    <property type="entry name" value="ARM repeat"/>
    <property type="match status" value="1"/>
</dbReference>
<dbReference type="GO" id="GO:0000398">
    <property type="term" value="P:mRNA splicing, via spliceosome"/>
    <property type="evidence" value="ECO:0007669"/>
    <property type="project" value="TreeGrafter"/>
</dbReference>
<dbReference type="PANTHER" id="PTHR18034">
    <property type="entry name" value="CELL CYCLE CONTROL PROTEIN CWF22-RELATED"/>
    <property type="match status" value="1"/>
</dbReference>
<dbReference type="Pfam" id="PF02847">
    <property type="entry name" value="MA3"/>
    <property type="match status" value="1"/>
</dbReference>
<feature type="region of interest" description="Disordered" evidence="6">
    <location>
        <begin position="156"/>
        <end position="183"/>
    </location>
</feature>
<dbReference type="PANTHER" id="PTHR18034:SF3">
    <property type="entry name" value="PRE-MRNA-SPLICING FACTOR CWC22 HOMOLOG"/>
    <property type="match status" value="1"/>
</dbReference>
<comment type="caution">
    <text evidence="8">The sequence shown here is derived from an EMBL/GenBank/DDBJ whole genome shotgun (WGS) entry which is preliminary data.</text>
</comment>
<accession>A0A1X0P4F9</accession>
<keyword evidence="4" id="KW-0508">mRNA splicing</keyword>
<dbReference type="SMART" id="SM00544">
    <property type="entry name" value="MA3"/>
    <property type="match status" value="1"/>
</dbReference>
<dbReference type="Gene3D" id="1.25.40.180">
    <property type="match status" value="1"/>
</dbReference>
<feature type="region of interest" description="Disordered" evidence="6">
    <location>
        <begin position="577"/>
        <end position="610"/>
    </location>
</feature>
<gene>
    <name evidence="8" type="ORF">TM35_000063350</name>
</gene>
<dbReference type="OrthoDB" id="1924287at2759"/>
<evidence type="ECO:0000259" key="7">
    <source>
        <dbReference type="PROSITE" id="PS51366"/>
    </source>
</evidence>
<keyword evidence="9" id="KW-1185">Reference proteome</keyword>
<evidence type="ECO:0000313" key="8">
    <source>
        <dbReference type="EMBL" id="ORC91330.1"/>
    </source>
</evidence>
<feature type="domain" description="MI" evidence="7">
    <location>
        <begin position="374"/>
        <end position="489"/>
    </location>
</feature>
<sequence>MSRYVPPHRKRVDETDIHDMSNEAAQREAWQALSRSITGIINRVSADNLQVSVTELFRENIIRGRGLLCRSIMRAQLADPDLTNVFAALVSCVNKEFSAIGLLLLKRLIIQWWRFYRRKDWTALRSVSRFLAWLYIFNVLDVDVIYQIILTHLTSGSSSDDDNNEGNNNINNNNNNNNNKDDDIDQATALFRETFRSMSQRNVAEFHEHVLTPIRDMLAMDSDAWRLSPRAQTLLESCLREVQEWERVKFTTEIIPPSLLLVELNEQKCHSDLDLEEGPKMNAEEKLDRFVLDTEYEAHEEVYETARRAILGENWETELLEQVAAAEEADEEAEEQEQYQQQQQQYQLQQQQQQQENGVSAETPKQFINEHDRQVRKEVYMALRSSVRADEVVHKILKTMQPQTERTVCFMVIEGCCEESSYKNVYGMVAERLCKSNAKFQGFFAEAFRLRYENAEDLEEKQIEYTCKIYTHLLRTNSIPWHKCLYVFDIVNSNVSQRLMIQWLLQGLVETLGMRTVRERFEKDRELRSSTTKLFPIVGAAEDMLEWSVNMFEAMGVGELGSGLRARLEELRNMRRGTHMNSNNNNNNDGGSSGGNLHKKRPRDNMMEYV</sequence>
<organism evidence="8 9">
    <name type="scientific">Trypanosoma theileri</name>
    <dbReference type="NCBI Taxonomy" id="67003"/>
    <lineage>
        <taxon>Eukaryota</taxon>
        <taxon>Discoba</taxon>
        <taxon>Euglenozoa</taxon>
        <taxon>Kinetoplastea</taxon>
        <taxon>Metakinetoplastina</taxon>
        <taxon>Trypanosomatida</taxon>
        <taxon>Trypanosomatidae</taxon>
        <taxon>Trypanosoma</taxon>
    </lineage>
</organism>
<evidence type="ECO:0000256" key="2">
    <source>
        <dbReference type="ARBA" id="ARBA00006856"/>
    </source>
</evidence>
<dbReference type="PROSITE" id="PS51366">
    <property type="entry name" value="MI"/>
    <property type="match status" value="1"/>
</dbReference>
<evidence type="ECO:0000256" key="4">
    <source>
        <dbReference type="ARBA" id="ARBA00023187"/>
    </source>
</evidence>
<protein>
    <recommendedName>
        <fullName evidence="7">MI domain-containing protein</fullName>
    </recommendedName>
</protein>
<reference evidence="8 9" key="1">
    <citation type="submission" date="2017-03" db="EMBL/GenBank/DDBJ databases">
        <title>An alternative strategy for trypanosome survival in the mammalian bloodstream revealed through genome and transcriptome analysis of the ubiquitous bovine parasite Trypanosoma (Megatrypanum) theileri.</title>
        <authorList>
            <person name="Kelly S."/>
            <person name="Ivens A."/>
            <person name="Mott A."/>
            <person name="O'Neill E."/>
            <person name="Emms D."/>
            <person name="Macleod O."/>
            <person name="Voorheis P."/>
            <person name="Matthews J."/>
            <person name="Matthews K."/>
            <person name="Carrington M."/>
        </authorList>
    </citation>
    <scope>NUCLEOTIDE SEQUENCE [LARGE SCALE GENOMIC DNA]</scope>
    <source>
        <strain evidence="8">Edinburgh</strain>
    </source>
</reference>
<dbReference type="InterPro" id="IPR003891">
    <property type="entry name" value="Initiation_fac_eIF4g_MI"/>
</dbReference>
<feature type="compositionally biased region" description="Low complexity" evidence="6">
    <location>
        <begin position="338"/>
        <end position="356"/>
    </location>
</feature>
<evidence type="ECO:0000256" key="6">
    <source>
        <dbReference type="SAM" id="MobiDB-lite"/>
    </source>
</evidence>
<dbReference type="STRING" id="67003.A0A1X0P4F9"/>
<evidence type="ECO:0000313" key="9">
    <source>
        <dbReference type="Proteomes" id="UP000192257"/>
    </source>
</evidence>
<keyword evidence="5" id="KW-0539">Nucleus</keyword>
<dbReference type="VEuPathDB" id="TriTrypDB:TM35_000063350"/>
<dbReference type="GeneID" id="39983152"/>
<name>A0A1X0P4F9_9TRYP</name>
<keyword evidence="3" id="KW-0507">mRNA processing</keyword>
<dbReference type="InterPro" id="IPR050781">
    <property type="entry name" value="CWC22_splicing_factor"/>
</dbReference>